<evidence type="ECO:0000313" key="1">
    <source>
        <dbReference type="EMBL" id="PIP31331.1"/>
    </source>
</evidence>
<gene>
    <name evidence="1" type="ORF">COX24_04175</name>
</gene>
<proteinExistence type="predicted"/>
<sequence>MPKFQPRFSRIVPRVILPHIRGKTPEEREEIYKSFRPSISEEEKRQAEKIIEAQQKRSK</sequence>
<protein>
    <submittedName>
        <fullName evidence="1">Uncharacterized protein</fullName>
    </submittedName>
</protein>
<comment type="caution">
    <text evidence="1">The sequence shown here is derived from an EMBL/GenBank/DDBJ whole genome shotgun (WGS) entry which is preliminary data.</text>
</comment>
<dbReference type="AlphaFoldDB" id="A0A2G9ZE01"/>
<dbReference type="Proteomes" id="UP000230447">
    <property type="component" value="Unassembled WGS sequence"/>
</dbReference>
<evidence type="ECO:0000313" key="2">
    <source>
        <dbReference type="Proteomes" id="UP000230447"/>
    </source>
</evidence>
<dbReference type="EMBL" id="PCSB01000088">
    <property type="protein sequence ID" value="PIP31331.1"/>
    <property type="molecule type" value="Genomic_DNA"/>
</dbReference>
<name>A0A2G9ZE01_9BACT</name>
<organism evidence="1 2">
    <name type="scientific">bacterium (Candidatus Gribaldobacteria) CG23_combo_of_CG06-09_8_20_14_all_37_87_8</name>
    <dbReference type="NCBI Taxonomy" id="2014278"/>
    <lineage>
        <taxon>Bacteria</taxon>
        <taxon>Candidatus Gribaldobacteria</taxon>
    </lineage>
</organism>
<reference evidence="1 2" key="1">
    <citation type="submission" date="2017-09" db="EMBL/GenBank/DDBJ databases">
        <title>Depth-based differentiation of microbial function through sediment-hosted aquifers and enrichment of novel symbionts in the deep terrestrial subsurface.</title>
        <authorList>
            <person name="Probst A.J."/>
            <person name="Ladd B."/>
            <person name="Jarett J.K."/>
            <person name="Geller-Mcgrath D.E."/>
            <person name="Sieber C.M."/>
            <person name="Emerson J.B."/>
            <person name="Anantharaman K."/>
            <person name="Thomas B.C."/>
            <person name="Malmstrom R."/>
            <person name="Stieglmeier M."/>
            <person name="Klingl A."/>
            <person name="Woyke T."/>
            <person name="Ryan C.M."/>
            <person name="Banfield J.F."/>
        </authorList>
    </citation>
    <scope>NUCLEOTIDE SEQUENCE [LARGE SCALE GENOMIC DNA]</scope>
    <source>
        <strain evidence="1">CG23_combo_of_CG06-09_8_20_14_all_37_87_8</strain>
    </source>
</reference>
<accession>A0A2G9ZE01</accession>